<dbReference type="PANTHER" id="PTHR31794:SF4">
    <property type="entry name" value="AUXIN EFFLUX TRANSPORTER FAMILY PROTEIN (EUROFUNG)"/>
    <property type="match status" value="1"/>
</dbReference>
<organism evidence="7 8">
    <name type="scientific">Exophiala xenobiotica</name>
    <dbReference type="NCBI Taxonomy" id="348802"/>
    <lineage>
        <taxon>Eukaryota</taxon>
        <taxon>Fungi</taxon>
        <taxon>Dikarya</taxon>
        <taxon>Ascomycota</taxon>
        <taxon>Pezizomycotina</taxon>
        <taxon>Eurotiomycetes</taxon>
        <taxon>Chaetothyriomycetidae</taxon>
        <taxon>Chaetothyriales</taxon>
        <taxon>Herpotrichiellaceae</taxon>
        <taxon>Exophiala</taxon>
    </lineage>
</organism>
<dbReference type="AlphaFoldDB" id="A0A0D2EZR9"/>
<keyword evidence="4 6" id="KW-0472">Membrane</keyword>
<feature type="transmembrane region" description="Helical" evidence="6">
    <location>
        <begin position="310"/>
        <end position="328"/>
    </location>
</feature>
<dbReference type="RefSeq" id="XP_013313818.1">
    <property type="nucleotide sequence ID" value="XM_013458364.1"/>
</dbReference>
<dbReference type="InterPro" id="IPR004776">
    <property type="entry name" value="Mem_transp_PIN-like"/>
</dbReference>
<feature type="compositionally biased region" description="Acidic residues" evidence="5">
    <location>
        <begin position="199"/>
        <end position="214"/>
    </location>
</feature>
<protein>
    <recommendedName>
        <fullName evidence="9">Auxin efflux carrier</fullName>
    </recommendedName>
</protein>
<evidence type="ECO:0008006" key="9">
    <source>
        <dbReference type="Google" id="ProtNLM"/>
    </source>
</evidence>
<keyword evidence="8" id="KW-1185">Reference proteome</keyword>
<dbReference type="GO" id="GO:0055085">
    <property type="term" value="P:transmembrane transport"/>
    <property type="evidence" value="ECO:0007669"/>
    <property type="project" value="InterPro"/>
</dbReference>
<feature type="transmembrane region" description="Helical" evidence="6">
    <location>
        <begin position="6"/>
        <end position="31"/>
    </location>
</feature>
<feature type="transmembrane region" description="Helical" evidence="6">
    <location>
        <begin position="75"/>
        <end position="96"/>
    </location>
</feature>
<dbReference type="EMBL" id="KN847321">
    <property type="protein sequence ID" value="KIW53234.1"/>
    <property type="molecule type" value="Genomic_DNA"/>
</dbReference>
<gene>
    <name evidence="7" type="ORF">PV05_08823</name>
</gene>
<reference evidence="7 8" key="1">
    <citation type="submission" date="2015-01" db="EMBL/GenBank/DDBJ databases">
        <title>The Genome Sequence of Exophiala xenobiotica CBS118157.</title>
        <authorList>
            <consortium name="The Broad Institute Genomics Platform"/>
            <person name="Cuomo C."/>
            <person name="de Hoog S."/>
            <person name="Gorbushina A."/>
            <person name="Stielow B."/>
            <person name="Teixiera M."/>
            <person name="Abouelleil A."/>
            <person name="Chapman S.B."/>
            <person name="Priest M."/>
            <person name="Young S.K."/>
            <person name="Wortman J."/>
            <person name="Nusbaum C."/>
            <person name="Birren B."/>
        </authorList>
    </citation>
    <scope>NUCLEOTIDE SEQUENCE [LARGE SCALE GENOMIC DNA]</scope>
    <source>
        <strain evidence="7 8">CBS 118157</strain>
    </source>
</reference>
<evidence type="ECO:0000256" key="6">
    <source>
        <dbReference type="SAM" id="Phobius"/>
    </source>
</evidence>
<feature type="transmembrane region" description="Helical" evidence="6">
    <location>
        <begin position="348"/>
        <end position="370"/>
    </location>
</feature>
<accession>A0A0D2EZR9</accession>
<evidence type="ECO:0000256" key="5">
    <source>
        <dbReference type="SAM" id="MobiDB-lite"/>
    </source>
</evidence>
<comment type="subcellular location">
    <subcellularLocation>
        <location evidence="1">Membrane</location>
        <topology evidence="1">Multi-pass membrane protein</topology>
    </subcellularLocation>
</comment>
<feature type="transmembrane region" description="Helical" evidence="6">
    <location>
        <begin position="265"/>
        <end position="290"/>
    </location>
</feature>
<evidence type="ECO:0000256" key="4">
    <source>
        <dbReference type="ARBA" id="ARBA00023136"/>
    </source>
</evidence>
<dbReference type="Proteomes" id="UP000054342">
    <property type="component" value="Unassembled WGS sequence"/>
</dbReference>
<proteinExistence type="predicted"/>
<dbReference type="STRING" id="348802.A0A0D2EZR9"/>
<dbReference type="HOGENOM" id="CLU_032414_1_0_1"/>
<dbReference type="GO" id="GO:0005783">
    <property type="term" value="C:endoplasmic reticulum"/>
    <property type="evidence" value="ECO:0007669"/>
    <property type="project" value="TreeGrafter"/>
</dbReference>
<evidence type="ECO:0000256" key="1">
    <source>
        <dbReference type="ARBA" id="ARBA00004141"/>
    </source>
</evidence>
<sequence>MAGGAISLLLPFAGAIQASICVLLTIFYGLLASQCNLMELSAARQISRTSVNMFMPALLITNLGSQLHLSNILTYIPVLVWALIHQLFSLAVARAVTHVCRMPRWVVGAITFNNTSAFPLLLVQSLATTGVLAPLLAGPNDTESDALDRAKSYFLISAVVSNTMTFGAGPSQLKGHEEDAPNQAPNVHWQDEAHSGNQDDPEDQTQGDGQEDQAPDSGSNRTSLLPDHINHQVYRIRNSISSFSRRMVRSLPEPLRRVIMSIYRFLTPPLVGGIIGAIIGLIPPLHRLFFAETDHGGYFTAWITESVKRMGQLFVSLQMVIVGVKLSVSLRKEKRHEDTGSLSWGPLLLTAIFRFILWPAISIPLIWVVATRTTLLAKDPMLWFTMMLMPVGSTALKLMALADVSRTEANEKMVIARFLAVGHIWDDASDLFGRRSALKAAQAAKSGVS</sequence>
<dbReference type="OrthoDB" id="191139at2759"/>
<name>A0A0D2EZR9_9EURO</name>
<keyword evidence="2 6" id="KW-0812">Transmembrane</keyword>
<evidence type="ECO:0000256" key="2">
    <source>
        <dbReference type="ARBA" id="ARBA00022692"/>
    </source>
</evidence>
<evidence type="ECO:0000313" key="7">
    <source>
        <dbReference type="EMBL" id="KIW53234.1"/>
    </source>
</evidence>
<feature type="transmembrane region" description="Helical" evidence="6">
    <location>
        <begin position="382"/>
        <end position="402"/>
    </location>
</feature>
<evidence type="ECO:0000256" key="3">
    <source>
        <dbReference type="ARBA" id="ARBA00022989"/>
    </source>
</evidence>
<evidence type="ECO:0000313" key="8">
    <source>
        <dbReference type="Proteomes" id="UP000054342"/>
    </source>
</evidence>
<keyword evidence="3 6" id="KW-1133">Transmembrane helix</keyword>
<feature type="region of interest" description="Disordered" evidence="5">
    <location>
        <begin position="169"/>
        <end position="225"/>
    </location>
</feature>
<dbReference type="GeneID" id="25330731"/>
<dbReference type="PANTHER" id="PTHR31794">
    <property type="entry name" value="AUXIN EFFLUX TRANSPORTER FAMILY PROTEIN (EUROFUNG)"/>
    <property type="match status" value="1"/>
</dbReference>
<dbReference type="GO" id="GO:0016020">
    <property type="term" value="C:membrane"/>
    <property type="evidence" value="ECO:0007669"/>
    <property type="project" value="UniProtKB-SubCell"/>
</dbReference>
<dbReference type="Pfam" id="PF03547">
    <property type="entry name" value="Mem_trans"/>
    <property type="match status" value="1"/>
</dbReference>